<protein>
    <submittedName>
        <fullName evidence="2">Uncharacterized protein</fullName>
    </submittedName>
</protein>
<name>A0ABQ5QM51_9ACTN</name>
<accession>A0ABQ5QM51</accession>
<dbReference type="EMBL" id="BSDI01000002">
    <property type="protein sequence ID" value="GLH95439.1"/>
    <property type="molecule type" value="Genomic_DNA"/>
</dbReference>
<dbReference type="RefSeq" id="WP_281892448.1">
    <property type="nucleotide sequence ID" value="NZ_BSDI01000002.1"/>
</dbReference>
<keyword evidence="3" id="KW-1185">Reference proteome</keyword>
<comment type="caution">
    <text evidence="2">The sequence shown here is derived from an EMBL/GenBank/DDBJ whole genome shotgun (WGS) entry which is preliminary data.</text>
</comment>
<organism evidence="2 3">
    <name type="scientific">Phytohabitans aurantiacus</name>
    <dbReference type="NCBI Taxonomy" id="3016789"/>
    <lineage>
        <taxon>Bacteria</taxon>
        <taxon>Bacillati</taxon>
        <taxon>Actinomycetota</taxon>
        <taxon>Actinomycetes</taxon>
        <taxon>Micromonosporales</taxon>
        <taxon>Micromonosporaceae</taxon>
    </lineage>
</organism>
<proteinExistence type="predicted"/>
<gene>
    <name evidence="2" type="ORF">Pa4123_07110</name>
</gene>
<evidence type="ECO:0000313" key="2">
    <source>
        <dbReference type="EMBL" id="GLH95439.1"/>
    </source>
</evidence>
<sequence>MRMRKLLVALVASTIGLAGSFAVSSPAQAATKYTMHTDDSDPGGRVEFWPNGDIVRLCDIEADGWGVELTVLVLADWEVYHLSVGGNGNCKEVRASTGPLYDMVEGSTVEFYINLYKTGVCSTCHEDFSSWRNDN</sequence>
<reference evidence="2" key="1">
    <citation type="submission" date="2022-12" db="EMBL/GenBank/DDBJ databases">
        <title>New Phytohabitans aurantiacus sp. RD004123 nov., an actinomycete isolated from soil.</title>
        <authorList>
            <person name="Triningsih D.W."/>
            <person name="Harunari E."/>
            <person name="Igarashi Y."/>
        </authorList>
    </citation>
    <scope>NUCLEOTIDE SEQUENCE</scope>
    <source>
        <strain evidence="2">RD004123</strain>
    </source>
</reference>
<feature type="signal peptide" evidence="1">
    <location>
        <begin position="1"/>
        <end position="29"/>
    </location>
</feature>
<keyword evidence="1" id="KW-0732">Signal</keyword>
<dbReference type="Proteomes" id="UP001144280">
    <property type="component" value="Unassembled WGS sequence"/>
</dbReference>
<evidence type="ECO:0000313" key="3">
    <source>
        <dbReference type="Proteomes" id="UP001144280"/>
    </source>
</evidence>
<feature type="chain" id="PRO_5046304053" evidence="1">
    <location>
        <begin position="30"/>
        <end position="135"/>
    </location>
</feature>
<evidence type="ECO:0000256" key="1">
    <source>
        <dbReference type="SAM" id="SignalP"/>
    </source>
</evidence>